<dbReference type="Proteomes" id="UP000597762">
    <property type="component" value="Unassembled WGS sequence"/>
</dbReference>
<proteinExistence type="predicted"/>
<comment type="caution">
    <text evidence="1">The sequence shown here is derived from an EMBL/GenBank/DDBJ whole genome shotgun (WGS) entry which is preliminary data.</text>
</comment>
<organism evidence="1 2">
    <name type="scientific">Acanthosepion pharaonis</name>
    <name type="common">Pharaoh cuttlefish</name>
    <name type="synonym">Sepia pharaonis</name>
    <dbReference type="NCBI Taxonomy" id="158019"/>
    <lineage>
        <taxon>Eukaryota</taxon>
        <taxon>Metazoa</taxon>
        <taxon>Spiralia</taxon>
        <taxon>Lophotrochozoa</taxon>
        <taxon>Mollusca</taxon>
        <taxon>Cephalopoda</taxon>
        <taxon>Coleoidea</taxon>
        <taxon>Decapodiformes</taxon>
        <taxon>Sepiida</taxon>
        <taxon>Sepiina</taxon>
        <taxon>Sepiidae</taxon>
        <taxon>Acanthosepion</taxon>
    </lineage>
</organism>
<dbReference type="EMBL" id="CAHIKZ030001167">
    <property type="protein sequence ID" value="CAE1255076.1"/>
    <property type="molecule type" value="Genomic_DNA"/>
</dbReference>
<name>A0A812C6S1_ACAPH</name>
<reference evidence="1" key="1">
    <citation type="submission" date="2021-01" db="EMBL/GenBank/DDBJ databases">
        <authorList>
            <person name="Li R."/>
            <person name="Bekaert M."/>
        </authorList>
    </citation>
    <scope>NUCLEOTIDE SEQUENCE</scope>
    <source>
        <strain evidence="1">Farmed</strain>
    </source>
</reference>
<keyword evidence="2" id="KW-1185">Reference proteome</keyword>
<dbReference type="AlphaFoldDB" id="A0A812C6S1"/>
<evidence type="ECO:0000313" key="1">
    <source>
        <dbReference type="EMBL" id="CAE1255076.1"/>
    </source>
</evidence>
<accession>A0A812C6S1</accession>
<protein>
    <submittedName>
        <fullName evidence="1">Uncharacterized protein</fullName>
    </submittedName>
</protein>
<evidence type="ECO:0000313" key="2">
    <source>
        <dbReference type="Proteomes" id="UP000597762"/>
    </source>
</evidence>
<gene>
    <name evidence="1" type="ORF">SPHA_29321</name>
</gene>
<sequence length="167" mass="18265">MMLHCNRLDAIRYEFLGNPCAAFHHFFTTSLYYLIRLLNTSTLEELRNLFKETAGNPLQPTSNGTGVQPYPLSRTSATSSSYRSRFFSLASSIPFSHPIVSSPSNSCCFSLSINTRSGLSPDTTTSTGSVASTNTLHFLEKSDLVFCSCQSHIASGRQSFAGPSRVC</sequence>